<dbReference type="Proteomes" id="UP000237105">
    <property type="component" value="Unassembled WGS sequence"/>
</dbReference>
<sequence>MKRYVQWHVVVHAETFWGRAVTKLYEALDKRRYICGDTLSEVDIRLFVTSIRFDESETIYSFSESNSWVRAIERDVENLGDSGSERDGERGRNRQRGRGGGGYFEREECERVILISKLEGYTKWSWAIFHWASLGLS</sequence>
<gene>
    <name evidence="2" type="ORF">PanWU01x14_277860</name>
</gene>
<feature type="compositionally biased region" description="Basic and acidic residues" evidence="1">
    <location>
        <begin position="79"/>
        <end position="92"/>
    </location>
</feature>
<protein>
    <submittedName>
        <fullName evidence="2">Glutathione S-transferase, C-terminal-like</fullName>
    </submittedName>
</protein>
<dbReference type="STRING" id="3476.A0A2P5B2I5"/>
<accession>A0A2P5B2I5</accession>
<dbReference type="Gene3D" id="1.20.1050.10">
    <property type="match status" value="1"/>
</dbReference>
<dbReference type="InterPro" id="IPR036282">
    <property type="entry name" value="Glutathione-S-Trfase_C_sf"/>
</dbReference>
<feature type="region of interest" description="Disordered" evidence="1">
    <location>
        <begin position="79"/>
        <end position="100"/>
    </location>
</feature>
<evidence type="ECO:0000256" key="1">
    <source>
        <dbReference type="SAM" id="MobiDB-lite"/>
    </source>
</evidence>
<keyword evidence="3" id="KW-1185">Reference proteome</keyword>
<evidence type="ECO:0000313" key="2">
    <source>
        <dbReference type="EMBL" id="PON43014.1"/>
    </source>
</evidence>
<evidence type="ECO:0000313" key="3">
    <source>
        <dbReference type="Proteomes" id="UP000237105"/>
    </source>
</evidence>
<dbReference type="OrthoDB" id="2309723at2759"/>
<organism evidence="2 3">
    <name type="scientific">Parasponia andersonii</name>
    <name type="common">Sponia andersonii</name>
    <dbReference type="NCBI Taxonomy" id="3476"/>
    <lineage>
        <taxon>Eukaryota</taxon>
        <taxon>Viridiplantae</taxon>
        <taxon>Streptophyta</taxon>
        <taxon>Embryophyta</taxon>
        <taxon>Tracheophyta</taxon>
        <taxon>Spermatophyta</taxon>
        <taxon>Magnoliopsida</taxon>
        <taxon>eudicotyledons</taxon>
        <taxon>Gunneridae</taxon>
        <taxon>Pentapetalae</taxon>
        <taxon>rosids</taxon>
        <taxon>fabids</taxon>
        <taxon>Rosales</taxon>
        <taxon>Cannabaceae</taxon>
        <taxon>Parasponia</taxon>
    </lineage>
</organism>
<reference evidence="3" key="1">
    <citation type="submission" date="2016-06" db="EMBL/GenBank/DDBJ databases">
        <title>Parallel loss of symbiosis genes in relatives of nitrogen-fixing non-legume Parasponia.</title>
        <authorList>
            <person name="Van Velzen R."/>
            <person name="Holmer R."/>
            <person name="Bu F."/>
            <person name="Rutten L."/>
            <person name="Van Zeijl A."/>
            <person name="Liu W."/>
            <person name="Santuari L."/>
            <person name="Cao Q."/>
            <person name="Sharma T."/>
            <person name="Shen D."/>
            <person name="Roswanjaya Y."/>
            <person name="Wardhani T."/>
            <person name="Kalhor M.S."/>
            <person name="Jansen J."/>
            <person name="Van den Hoogen J."/>
            <person name="Gungor B."/>
            <person name="Hartog M."/>
            <person name="Hontelez J."/>
            <person name="Verver J."/>
            <person name="Yang W.-C."/>
            <person name="Schijlen E."/>
            <person name="Repin R."/>
            <person name="Schilthuizen M."/>
            <person name="Schranz E."/>
            <person name="Heidstra R."/>
            <person name="Miyata K."/>
            <person name="Fedorova E."/>
            <person name="Kohlen W."/>
            <person name="Bisseling T."/>
            <person name="Smit S."/>
            <person name="Geurts R."/>
        </authorList>
    </citation>
    <scope>NUCLEOTIDE SEQUENCE [LARGE SCALE GENOMIC DNA]</scope>
    <source>
        <strain evidence="3">cv. WU1-14</strain>
    </source>
</reference>
<dbReference type="GO" id="GO:0016740">
    <property type="term" value="F:transferase activity"/>
    <property type="evidence" value="ECO:0007669"/>
    <property type="project" value="UniProtKB-KW"/>
</dbReference>
<comment type="caution">
    <text evidence="2">The sequence shown here is derived from an EMBL/GenBank/DDBJ whole genome shotgun (WGS) entry which is preliminary data.</text>
</comment>
<dbReference type="EMBL" id="JXTB01000379">
    <property type="protein sequence ID" value="PON43014.1"/>
    <property type="molecule type" value="Genomic_DNA"/>
</dbReference>
<dbReference type="SUPFAM" id="SSF47616">
    <property type="entry name" value="GST C-terminal domain-like"/>
    <property type="match status" value="1"/>
</dbReference>
<dbReference type="AlphaFoldDB" id="A0A2P5B2I5"/>
<proteinExistence type="predicted"/>
<name>A0A2P5B2I5_PARAD</name>
<keyword evidence="2" id="KW-0808">Transferase</keyword>